<evidence type="ECO:0000313" key="1">
    <source>
        <dbReference type="EMBL" id="EFQ54929.1"/>
    </source>
</evidence>
<comment type="caution">
    <text evidence="1">The sequence shown here is derived from an EMBL/GenBank/DDBJ whole genome shotgun (WGS) entry which is preliminary data.</text>
</comment>
<reference evidence="1 2" key="1">
    <citation type="submission" date="2010-10" db="EMBL/GenBank/DDBJ databases">
        <authorList>
            <person name="Durkin A.S."/>
            <person name="Madupu R."/>
            <person name="Torralba M."/>
            <person name="Gillis M."/>
            <person name="Methe B."/>
            <person name="Sutton G."/>
            <person name="Nelson K.E."/>
        </authorList>
    </citation>
    <scope>NUCLEOTIDE SEQUENCE [LARGE SCALE GENOMIC DNA]</scope>
    <source>
        <strain evidence="1 2">F0405</strain>
    </source>
</reference>
<organism evidence="1 2">
    <name type="scientific">Streptococcus parasanguinis F0405</name>
    <dbReference type="NCBI Taxonomy" id="905067"/>
    <lineage>
        <taxon>Bacteria</taxon>
        <taxon>Bacillati</taxon>
        <taxon>Bacillota</taxon>
        <taxon>Bacilli</taxon>
        <taxon>Lactobacillales</taxon>
        <taxon>Streptococcaceae</taxon>
        <taxon>Streptococcus</taxon>
    </lineage>
</organism>
<proteinExistence type="predicted"/>
<accession>E3CDW7</accession>
<name>E3CDW7_STRPA</name>
<protein>
    <submittedName>
        <fullName evidence="1">Uncharacterized protein</fullName>
    </submittedName>
</protein>
<dbReference type="AlphaFoldDB" id="E3CDW7"/>
<dbReference type="EMBL" id="AEKM01000010">
    <property type="protein sequence ID" value="EFQ54929.1"/>
    <property type="molecule type" value="Genomic_DNA"/>
</dbReference>
<dbReference type="Proteomes" id="UP000003812">
    <property type="component" value="Unassembled WGS sequence"/>
</dbReference>
<sequence>MTVKLIAHTLIEKDGKYLLIKRSKISEVSLMSIHLIGIFQVEV</sequence>
<gene>
    <name evidence="1" type="ORF">HMPREF9626_1108</name>
</gene>
<evidence type="ECO:0000313" key="2">
    <source>
        <dbReference type="Proteomes" id="UP000003812"/>
    </source>
</evidence>